<evidence type="ECO:0000256" key="7">
    <source>
        <dbReference type="ARBA" id="ARBA00019046"/>
    </source>
</evidence>
<dbReference type="InterPro" id="IPR002937">
    <property type="entry name" value="Amino_oxidase"/>
</dbReference>
<dbReference type="RefSeq" id="WP_149654523.1">
    <property type="nucleotide sequence ID" value="NZ_VTZN01000080.1"/>
</dbReference>
<comment type="pathway">
    <text evidence="4 12">Porphyrin-containing compound metabolism; protoheme biosynthesis.</text>
</comment>
<evidence type="ECO:0000256" key="1">
    <source>
        <dbReference type="ARBA" id="ARBA00001755"/>
    </source>
</evidence>
<evidence type="ECO:0000313" key="15">
    <source>
        <dbReference type="Proteomes" id="UP000324701"/>
    </source>
</evidence>
<dbReference type="InterPro" id="IPR036188">
    <property type="entry name" value="FAD/NAD-bd_sf"/>
</dbReference>
<dbReference type="InterPro" id="IPR004572">
    <property type="entry name" value="Protoporphyrinogen_oxidase"/>
</dbReference>
<dbReference type="SUPFAM" id="SSF54373">
    <property type="entry name" value="FAD-linked reductases, C-terminal domain"/>
    <property type="match status" value="1"/>
</dbReference>
<dbReference type="GO" id="GO:0006783">
    <property type="term" value="P:heme biosynthetic process"/>
    <property type="evidence" value="ECO:0007669"/>
    <property type="project" value="UniProtKB-UniRule"/>
</dbReference>
<organism evidence="14 15">
    <name type="scientific">Mycobacterium simiae</name>
    <name type="common">Mycobacterium habana</name>
    <dbReference type="NCBI Taxonomy" id="1784"/>
    <lineage>
        <taxon>Bacteria</taxon>
        <taxon>Bacillati</taxon>
        <taxon>Actinomycetota</taxon>
        <taxon>Actinomycetes</taxon>
        <taxon>Mycobacteriales</taxon>
        <taxon>Mycobacteriaceae</taxon>
        <taxon>Mycobacterium</taxon>
        <taxon>Mycobacterium simiae complex</taxon>
    </lineage>
</organism>
<dbReference type="EC" id="1.3.3.15" evidence="6 12"/>
<comment type="subcellular location">
    <subcellularLocation>
        <location evidence="12">Cytoplasm</location>
    </subcellularLocation>
</comment>
<keyword evidence="11 12" id="KW-0350">Heme biosynthesis</keyword>
<dbReference type="SUPFAM" id="SSF51905">
    <property type="entry name" value="FAD/NAD(P)-binding domain"/>
    <property type="match status" value="1"/>
</dbReference>
<sequence length="448" mass="46434">MTRSYCVVGGGISGLTAAYRIRAAAGDDATITVLDPADRLGGILRTERVGGQPMDLGAEAFVQRRPEIPALLAELGLSSRQRSTTGVRPVIYSQHELRPLPTGTVMGIPSSATSLIGLVDAATIAMIEAESGRPLRWQPGSDPTVAELVADRFGVQTVVRSVDPLLCGVYAGSAATIGLRAAAPSVAEALDCGATSLTAAVRQVLLPAGDGPVFGAIAGGYQVLVDELVTRSRLNWVRAAVQELNRRDERWELRDETGACWHADAVILAIPAARLACLVGGIAPHTAAAASRIVSASSAVVALALPADTALPQCSGVLVASGEPLHAKAITLSSRKWGADGDVQLLRLSFGRFGDDLAERASDDELRAWALDDLATVFGVAATPVDFRVQRWIEAMPQYGPGHADVVAELRAGLPSTVAVAGSYLDGIGVPACVAAAGRAVASAFEAW</sequence>
<evidence type="ECO:0000256" key="6">
    <source>
        <dbReference type="ARBA" id="ARBA00012402"/>
    </source>
</evidence>
<keyword evidence="8 12" id="KW-0285">Flavoprotein</keyword>
<gene>
    <name evidence="14" type="ORF">F0Q45_14065</name>
</gene>
<keyword evidence="9 12" id="KW-0274">FAD</keyword>
<evidence type="ECO:0000256" key="5">
    <source>
        <dbReference type="ARBA" id="ARBA00008310"/>
    </source>
</evidence>
<dbReference type="InterPro" id="IPR050464">
    <property type="entry name" value="Zeta_carotene_desat/Oxidored"/>
</dbReference>
<dbReference type="PANTHER" id="PTHR42923:SF3">
    <property type="entry name" value="PROTOPORPHYRINOGEN OXIDASE"/>
    <property type="match status" value="1"/>
</dbReference>
<dbReference type="Gene3D" id="3.90.660.20">
    <property type="entry name" value="Protoporphyrinogen oxidase, mitochondrial, domain 2"/>
    <property type="match status" value="1"/>
</dbReference>
<keyword evidence="10 12" id="KW-0560">Oxidoreductase</keyword>
<evidence type="ECO:0000256" key="8">
    <source>
        <dbReference type="ARBA" id="ARBA00022630"/>
    </source>
</evidence>
<comment type="cofactor">
    <cofactor evidence="2 12">
        <name>FAD</name>
        <dbReference type="ChEBI" id="CHEBI:57692"/>
    </cofactor>
</comment>
<keyword evidence="12" id="KW-0963">Cytoplasm</keyword>
<evidence type="ECO:0000313" key="14">
    <source>
        <dbReference type="EMBL" id="KAA1249661.1"/>
    </source>
</evidence>
<evidence type="ECO:0000256" key="10">
    <source>
        <dbReference type="ARBA" id="ARBA00023002"/>
    </source>
</evidence>
<comment type="catalytic activity">
    <reaction evidence="1">
        <text>coproporphyrinogen III + 3 O2 = coproporphyrin III + 3 H2O2</text>
        <dbReference type="Rhea" id="RHEA:43436"/>
        <dbReference type="ChEBI" id="CHEBI:15379"/>
        <dbReference type="ChEBI" id="CHEBI:16240"/>
        <dbReference type="ChEBI" id="CHEBI:57309"/>
        <dbReference type="ChEBI" id="CHEBI:131725"/>
        <dbReference type="EC" id="1.3.3.15"/>
    </reaction>
    <physiologicalReaction direction="left-to-right" evidence="1">
        <dbReference type="Rhea" id="RHEA:43437"/>
    </physiologicalReaction>
</comment>
<dbReference type="UniPathway" id="UPA00252"/>
<accession>A0A5B1BNH2</accession>
<evidence type="ECO:0000259" key="13">
    <source>
        <dbReference type="Pfam" id="PF01593"/>
    </source>
</evidence>
<dbReference type="Gene3D" id="3.50.50.60">
    <property type="entry name" value="FAD/NAD(P)-binding domain"/>
    <property type="match status" value="1"/>
</dbReference>
<dbReference type="GO" id="GO:0004729">
    <property type="term" value="F:oxygen-dependent protoporphyrinogen oxidase activity"/>
    <property type="evidence" value="ECO:0007669"/>
    <property type="project" value="UniProtKB-UniRule"/>
</dbReference>
<dbReference type="AlphaFoldDB" id="A0A5B1BNH2"/>
<evidence type="ECO:0000256" key="11">
    <source>
        <dbReference type="ARBA" id="ARBA00023133"/>
    </source>
</evidence>
<dbReference type="EMBL" id="VTZN01000080">
    <property type="protein sequence ID" value="KAA1249661.1"/>
    <property type="molecule type" value="Genomic_DNA"/>
</dbReference>
<dbReference type="NCBIfam" id="TIGR00562">
    <property type="entry name" value="proto_IX_ox"/>
    <property type="match status" value="1"/>
</dbReference>
<comment type="function">
    <text evidence="3 12">Involved in coproporphyrin-dependent heme b biosynthesis. Catalyzes the oxidation of coproporphyrinogen III to coproporphyrin III.</text>
</comment>
<evidence type="ECO:0000256" key="2">
    <source>
        <dbReference type="ARBA" id="ARBA00001974"/>
    </source>
</evidence>
<protein>
    <recommendedName>
        <fullName evidence="7 12">Coproporphyrinogen III oxidase</fullName>
        <ecNumber evidence="6 12">1.3.3.15</ecNumber>
    </recommendedName>
</protein>
<reference evidence="14 15" key="1">
    <citation type="submission" date="2019-09" db="EMBL/GenBank/DDBJ databases">
        <title>Report of infection by Mycobacterium simiae a patient suffering from pulmonary tuberculosis.</title>
        <authorList>
            <person name="Mohanty P.S."/>
            <person name="Bansal A.K."/>
            <person name="Singh H."/>
            <person name="Sharma S."/>
            <person name="Patil S.A."/>
            <person name="Upadhaya P."/>
            <person name="Singh P.K."/>
            <person name="Kumar D."/>
            <person name="Kumar S."/>
            <person name="Singh R.K."/>
            <person name="Chaudhary B."/>
        </authorList>
    </citation>
    <scope>NUCLEOTIDE SEQUENCE [LARGE SCALE GENOMIC DNA]</scope>
    <source>
        <strain evidence="14 15">JAL-560-SIM</strain>
    </source>
</reference>
<name>A0A5B1BNH2_MYCSI</name>
<comment type="caution">
    <text evidence="14">The sequence shown here is derived from an EMBL/GenBank/DDBJ whole genome shotgun (WGS) entry which is preliminary data.</text>
</comment>
<dbReference type="NCBIfam" id="NF008841">
    <property type="entry name" value="PRK11883.1-1"/>
    <property type="match status" value="1"/>
</dbReference>
<dbReference type="GO" id="GO:0005737">
    <property type="term" value="C:cytoplasm"/>
    <property type="evidence" value="ECO:0007669"/>
    <property type="project" value="UniProtKB-SubCell"/>
</dbReference>
<evidence type="ECO:0000256" key="4">
    <source>
        <dbReference type="ARBA" id="ARBA00004744"/>
    </source>
</evidence>
<evidence type="ECO:0000256" key="9">
    <source>
        <dbReference type="ARBA" id="ARBA00022827"/>
    </source>
</evidence>
<dbReference type="Proteomes" id="UP000324701">
    <property type="component" value="Unassembled WGS sequence"/>
</dbReference>
<keyword evidence="15" id="KW-1185">Reference proteome</keyword>
<dbReference type="Pfam" id="PF01593">
    <property type="entry name" value="Amino_oxidase"/>
    <property type="match status" value="1"/>
</dbReference>
<comment type="similarity">
    <text evidence="5 12">Belongs to the protoporphyrinogen/coproporphyrinogen oxidase family. Coproporphyrinogen III oxidase subfamily.</text>
</comment>
<proteinExistence type="inferred from homology"/>
<dbReference type="OrthoDB" id="4496419at2"/>
<evidence type="ECO:0000256" key="12">
    <source>
        <dbReference type="RuleBase" id="RU364052"/>
    </source>
</evidence>
<feature type="domain" description="Amine oxidase" evidence="13">
    <location>
        <begin position="12"/>
        <end position="442"/>
    </location>
</feature>
<evidence type="ECO:0000256" key="3">
    <source>
        <dbReference type="ARBA" id="ARBA00002185"/>
    </source>
</evidence>
<dbReference type="Gene3D" id="1.10.3110.10">
    <property type="entry name" value="protoporphyrinogen ix oxidase, domain 3"/>
    <property type="match status" value="1"/>
</dbReference>
<dbReference type="PANTHER" id="PTHR42923">
    <property type="entry name" value="PROTOPORPHYRINOGEN OXIDASE"/>
    <property type="match status" value="1"/>
</dbReference>